<evidence type="ECO:0000313" key="3">
    <source>
        <dbReference type="Proteomes" id="UP000481037"/>
    </source>
</evidence>
<dbReference type="Proteomes" id="UP000481037">
    <property type="component" value="Unassembled WGS sequence"/>
</dbReference>
<sequence length="692" mass="76174">MKTNYAFNLPLTAVAAGLLLAFGPASAQDADEVAKLIRPESSVSVGAANVNGTARRFGEYTGQNTSGGYFIGDADIKTRDDASGTWWRLNARNLGLDNREIRVEYEKQGDLAVFLEYGELTHYDPMTFSTALGGAGTYQQTVNTVTSPTTLYDSQITRKNTKLGFDKVLDKGLSVQVRLRNEDKQGSRNTGFYDVGSHLSFLTEPLNQKTREIEATINYAGQNLLLSAGYLGSFFTNDSDHYNVTGHVGAYSASIDPNMSLAPDNEAHNVFVSGNYRFTPTTRGLFKVSYTRGLQNNDFYSPLRAGLPATSLQGRVDTTAVTMGLSSNPSSRLALNANLRYEDRQDKTPLLRYFTGTPSYTGSGYNNDTSRRNVSAKLDGTYRLPMLFSVVGGLDWTQVDRTLPVARSLDWHRSTDEWSARLGLRRSLADNLNGSVSVVHSNRTGDVYAPTTTYAKGFSDFYSGAANTLTPSFINPIHWADRKRDKVKANLDWTPLEALSVQFIAQSAWDRYGAYNGSPVGNDRGRAVLLSADASYALSEDSNLTAWISQDDTHMRQKTNMGYVGNVAQSPWSANLGNLGKSIGVGANVKASEKLRLSAEYQLSLDRNEFGMQGNGVTSAPTITNRHASLKLTGDYAYRPNMGVKVQYVYDRWRSNDWTWSGESLYGDGTTANVYPNQSVNYVGVFAYFKWL</sequence>
<dbReference type="InterPro" id="IPR020016">
    <property type="entry name" value="Decahaem-assoc_OM_MtrB/PioB"/>
</dbReference>
<dbReference type="Pfam" id="PF11854">
    <property type="entry name" value="MtrB_PioB"/>
    <property type="match status" value="1"/>
</dbReference>
<organism evidence="2 3">
    <name type="scientific">Duganella alba</name>
    <dbReference type="NCBI Taxonomy" id="2666081"/>
    <lineage>
        <taxon>Bacteria</taxon>
        <taxon>Pseudomonadati</taxon>
        <taxon>Pseudomonadota</taxon>
        <taxon>Betaproteobacteria</taxon>
        <taxon>Burkholderiales</taxon>
        <taxon>Oxalobacteraceae</taxon>
        <taxon>Telluria group</taxon>
        <taxon>Duganella</taxon>
    </lineage>
</organism>
<gene>
    <name evidence="2" type="ORF">GJ697_14185</name>
</gene>
<proteinExistence type="predicted"/>
<feature type="chain" id="PRO_5027077301" evidence="1">
    <location>
        <begin position="28"/>
        <end position="692"/>
    </location>
</feature>
<dbReference type="AlphaFoldDB" id="A0A6L5QGV6"/>
<keyword evidence="3" id="KW-1185">Reference proteome</keyword>
<feature type="signal peptide" evidence="1">
    <location>
        <begin position="1"/>
        <end position="27"/>
    </location>
</feature>
<dbReference type="NCBIfam" id="TIGR03509">
    <property type="entry name" value="OMP_MtrB_PioB"/>
    <property type="match status" value="1"/>
</dbReference>
<keyword evidence="1" id="KW-0732">Signal</keyword>
<name>A0A6L5QGV6_9BURK</name>
<evidence type="ECO:0000256" key="1">
    <source>
        <dbReference type="SAM" id="SignalP"/>
    </source>
</evidence>
<accession>A0A6L5QGV6</accession>
<dbReference type="SUPFAM" id="SSF56935">
    <property type="entry name" value="Porins"/>
    <property type="match status" value="2"/>
</dbReference>
<dbReference type="RefSeq" id="WP_154368665.1">
    <property type="nucleotide sequence ID" value="NZ_WKJM01000010.1"/>
</dbReference>
<dbReference type="EMBL" id="WKJM01000010">
    <property type="protein sequence ID" value="MRX08987.1"/>
    <property type="molecule type" value="Genomic_DNA"/>
</dbReference>
<comment type="caution">
    <text evidence="2">The sequence shown here is derived from an EMBL/GenBank/DDBJ whole genome shotgun (WGS) entry which is preliminary data.</text>
</comment>
<evidence type="ECO:0000313" key="2">
    <source>
        <dbReference type="EMBL" id="MRX08987.1"/>
    </source>
</evidence>
<protein>
    <submittedName>
        <fullName evidence="2">MtrB/PioB family decaheme-associated outer membrane protein</fullName>
    </submittedName>
</protein>
<reference evidence="2 3" key="1">
    <citation type="submission" date="2019-11" db="EMBL/GenBank/DDBJ databases">
        <title>Novel species isolated from a subtropical stream in China.</title>
        <authorList>
            <person name="Lu H."/>
        </authorList>
    </citation>
    <scope>NUCLEOTIDE SEQUENCE [LARGE SCALE GENOMIC DNA]</scope>
    <source>
        <strain evidence="2 3">FT25W</strain>
    </source>
</reference>